<accession>A0A939PPS0</accession>
<proteinExistence type="predicted"/>
<protein>
    <recommendedName>
        <fullName evidence="2">DUF6801 domain-containing protein</fullName>
    </recommendedName>
</protein>
<feature type="chain" id="PRO_5037598147" description="DUF6801 domain-containing protein" evidence="1">
    <location>
        <begin position="35"/>
        <end position="373"/>
    </location>
</feature>
<dbReference type="RefSeq" id="WP_208264131.1">
    <property type="nucleotide sequence ID" value="NZ_JAGEOJ010000046.1"/>
</dbReference>
<keyword evidence="4" id="KW-1185">Reference proteome</keyword>
<sequence length="373" mass="37489">MNATRKLISRATAAVAAALLTGGLTGLAAAPASAEPKDTTLNHTCTFPLIGGQPVPATFHTDLPSQILLHQQAHASLGVSVTLPGTVATALRLQHATSVNVSVSADMAVRSPEGEVPLSEDGGGVKPLDSDGEPLTVSFSPQVLLPAFTKTGDGSIVVTGLHLSLDAKKADGSSVWPGGKDVACTRPLGADSTIARFTIIGDVPPLTPRHFALKGSSSIKAANGTLPLDGTLDALVSPVSPGEVQADLALKPATAELSLLGFLPAKADVVLSPVGKTTGTLAGGVLTSTSKVLIKLPSVSVFGIQVGGGDSCQTSQPAEITLKSTQPGFDPAKGGPIAGTYALSALENCGDHTSFINYFVAGDGNTIDANLSA</sequence>
<gene>
    <name evidence="3" type="ORF">J4573_53080</name>
</gene>
<dbReference type="InterPro" id="IPR046542">
    <property type="entry name" value="DUF6801"/>
</dbReference>
<feature type="signal peptide" evidence="1">
    <location>
        <begin position="1"/>
        <end position="34"/>
    </location>
</feature>
<evidence type="ECO:0000313" key="4">
    <source>
        <dbReference type="Proteomes" id="UP000669179"/>
    </source>
</evidence>
<comment type="caution">
    <text evidence="3">The sequence shown here is derived from an EMBL/GenBank/DDBJ whole genome shotgun (WGS) entry which is preliminary data.</text>
</comment>
<evidence type="ECO:0000259" key="2">
    <source>
        <dbReference type="Pfam" id="PF20611"/>
    </source>
</evidence>
<name>A0A939PPS0_9ACTN</name>
<dbReference type="Pfam" id="PF20611">
    <property type="entry name" value="DUF6801"/>
    <property type="match status" value="1"/>
</dbReference>
<dbReference type="Proteomes" id="UP000669179">
    <property type="component" value="Unassembled WGS sequence"/>
</dbReference>
<reference evidence="3" key="1">
    <citation type="submission" date="2021-03" db="EMBL/GenBank/DDBJ databases">
        <authorList>
            <person name="Kanchanasin P."/>
            <person name="Saeng-In P."/>
            <person name="Phongsopitanun W."/>
            <person name="Yuki M."/>
            <person name="Kudo T."/>
            <person name="Ohkuma M."/>
            <person name="Tanasupawat S."/>
        </authorList>
    </citation>
    <scope>NUCLEOTIDE SEQUENCE</scope>
    <source>
        <strain evidence="3">GKU 128</strain>
    </source>
</reference>
<evidence type="ECO:0000313" key="3">
    <source>
        <dbReference type="EMBL" id="MBO2455893.1"/>
    </source>
</evidence>
<feature type="domain" description="DUF6801" evidence="2">
    <location>
        <begin position="43"/>
        <end position="195"/>
    </location>
</feature>
<organism evidence="3 4">
    <name type="scientific">Actinomadura barringtoniae</name>
    <dbReference type="NCBI Taxonomy" id="1427535"/>
    <lineage>
        <taxon>Bacteria</taxon>
        <taxon>Bacillati</taxon>
        <taxon>Actinomycetota</taxon>
        <taxon>Actinomycetes</taxon>
        <taxon>Streptosporangiales</taxon>
        <taxon>Thermomonosporaceae</taxon>
        <taxon>Actinomadura</taxon>
    </lineage>
</organism>
<dbReference type="EMBL" id="JAGEOJ010000046">
    <property type="protein sequence ID" value="MBO2455893.1"/>
    <property type="molecule type" value="Genomic_DNA"/>
</dbReference>
<evidence type="ECO:0000256" key="1">
    <source>
        <dbReference type="SAM" id="SignalP"/>
    </source>
</evidence>
<keyword evidence="1" id="KW-0732">Signal</keyword>
<dbReference type="AlphaFoldDB" id="A0A939PPS0"/>